<reference evidence="1 2" key="2">
    <citation type="submission" date="2018-11" db="EMBL/GenBank/DDBJ databases">
        <authorList>
            <consortium name="Pathogen Informatics"/>
        </authorList>
    </citation>
    <scope>NUCLEOTIDE SEQUENCE [LARGE SCALE GENOMIC DNA]</scope>
    <source>
        <strain evidence="1 2">Egypt</strain>
    </source>
</reference>
<reference evidence="3" key="1">
    <citation type="submission" date="2016-06" db="UniProtKB">
        <authorList>
            <consortium name="WormBaseParasite"/>
        </authorList>
    </citation>
    <scope>IDENTIFICATION</scope>
</reference>
<dbReference type="AlphaFoldDB" id="A0A183BF08"/>
<dbReference type="EMBL" id="UZAN01071649">
    <property type="protein sequence ID" value="VDP95105.1"/>
    <property type="molecule type" value="Genomic_DNA"/>
</dbReference>
<dbReference type="Proteomes" id="UP000272942">
    <property type="component" value="Unassembled WGS sequence"/>
</dbReference>
<evidence type="ECO:0000313" key="2">
    <source>
        <dbReference type="Proteomes" id="UP000272942"/>
    </source>
</evidence>
<proteinExistence type="predicted"/>
<protein>
    <submittedName>
        <fullName evidence="3">Mab-21 domain-containing protein</fullName>
    </submittedName>
</protein>
<gene>
    <name evidence="1" type="ORF">ECPE_LOCUS17793</name>
</gene>
<keyword evidence="2" id="KW-1185">Reference proteome</keyword>
<name>A0A183BF08_9TREM</name>
<evidence type="ECO:0000313" key="1">
    <source>
        <dbReference type="EMBL" id="VDP95105.1"/>
    </source>
</evidence>
<evidence type="ECO:0000313" key="3">
    <source>
        <dbReference type="WBParaSite" id="ECPE_0001783801-mRNA-1"/>
    </source>
</evidence>
<organism evidence="3">
    <name type="scientific">Echinostoma caproni</name>
    <dbReference type="NCBI Taxonomy" id="27848"/>
    <lineage>
        <taxon>Eukaryota</taxon>
        <taxon>Metazoa</taxon>
        <taxon>Spiralia</taxon>
        <taxon>Lophotrochozoa</taxon>
        <taxon>Platyhelminthes</taxon>
        <taxon>Trematoda</taxon>
        <taxon>Digenea</taxon>
        <taxon>Plagiorchiida</taxon>
        <taxon>Echinostomata</taxon>
        <taxon>Echinostomatoidea</taxon>
        <taxon>Echinostomatidae</taxon>
        <taxon>Echinostoma</taxon>
    </lineage>
</organism>
<dbReference type="OrthoDB" id="10036512at2759"/>
<dbReference type="PANTHER" id="PTHR33053">
    <property type="entry name" value="PROTEIN, PUTATIVE-RELATED"/>
    <property type="match status" value="1"/>
</dbReference>
<accession>A0A183BF08</accession>
<sequence length="209" mass="24351">MAFSVWRQGTINALLHSVIANAPAKALLKPIKQHSGYYCCPNYIQKAVYIKGCLAFRTGVAKARTDWDFRARIHDDHHTGISPFERLPVDMVGVFPTDYTHAVCLGLMKRLIFVWRKTGNNRRPPISSSMWQVAQNQLMLAIESMLCKFPRRCRSLNDVEFWKATEYRQFLLYLGPVILRHILPSEMYENFLEFSVFTYILCIRKFTTH</sequence>
<dbReference type="WBParaSite" id="ECPE_0001783801-mRNA-1">
    <property type="protein sequence ID" value="ECPE_0001783801-mRNA-1"/>
    <property type="gene ID" value="ECPE_0001783801"/>
</dbReference>